<dbReference type="Pfam" id="PF17919">
    <property type="entry name" value="RT_RNaseH_2"/>
    <property type="match status" value="1"/>
</dbReference>
<dbReference type="PANTHER" id="PTHR37984">
    <property type="entry name" value="PROTEIN CBG26694"/>
    <property type="match status" value="1"/>
</dbReference>
<evidence type="ECO:0000259" key="3">
    <source>
        <dbReference type="PROSITE" id="PS50994"/>
    </source>
</evidence>
<dbReference type="InterPro" id="IPR043128">
    <property type="entry name" value="Rev_trsase/Diguanyl_cyclase"/>
</dbReference>
<dbReference type="Gene3D" id="3.30.420.10">
    <property type="entry name" value="Ribonuclease H-like superfamily/Ribonuclease H"/>
    <property type="match status" value="1"/>
</dbReference>
<feature type="non-terminal residue" evidence="4">
    <location>
        <position position="618"/>
    </location>
</feature>
<evidence type="ECO:0000313" key="5">
    <source>
        <dbReference type="Proteomes" id="UP000054217"/>
    </source>
</evidence>
<accession>A0A0C3J424</accession>
<dbReference type="InterPro" id="IPR036397">
    <property type="entry name" value="RNaseH_sf"/>
</dbReference>
<dbReference type="Pfam" id="PF00078">
    <property type="entry name" value="RVT_1"/>
    <property type="match status" value="1"/>
</dbReference>
<dbReference type="GO" id="GO:0005634">
    <property type="term" value="C:nucleus"/>
    <property type="evidence" value="ECO:0007669"/>
    <property type="project" value="UniProtKB-ARBA"/>
</dbReference>
<dbReference type="InParanoid" id="A0A0C3J424"/>
<dbReference type="Gene3D" id="3.30.70.270">
    <property type="match status" value="2"/>
</dbReference>
<dbReference type="AlphaFoldDB" id="A0A0C3J424"/>
<dbReference type="InterPro" id="IPR050951">
    <property type="entry name" value="Retrovirus_Pol_polyprotein"/>
</dbReference>
<dbReference type="Gene3D" id="3.10.20.370">
    <property type="match status" value="1"/>
</dbReference>
<dbReference type="STRING" id="870435.A0A0C3J424"/>
<dbReference type="InterPro" id="IPR041588">
    <property type="entry name" value="Integrase_H2C2"/>
</dbReference>
<keyword evidence="1" id="KW-0694">RNA-binding</keyword>
<dbReference type="OrthoDB" id="2689189at2759"/>
<dbReference type="GO" id="GO:0003723">
    <property type="term" value="F:RNA binding"/>
    <property type="evidence" value="ECO:0007669"/>
    <property type="project" value="UniProtKB-KW"/>
</dbReference>
<protein>
    <recommendedName>
        <fullName evidence="3">Integrase catalytic domain-containing protein</fullName>
    </recommendedName>
</protein>
<dbReference type="Pfam" id="PF17921">
    <property type="entry name" value="Integrase_H2C2"/>
    <property type="match status" value="1"/>
</dbReference>
<dbReference type="InterPro" id="IPR041577">
    <property type="entry name" value="RT_RNaseH_2"/>
</dbReference>
<dbReference type="SUPFAM" id="SSF56672">
    <property type="entry name" value="DNA/RNA polymerases"/>
    <property type="match status" value="1"/>
</dbReference>
<organism evidence="4 5">
    <name type="scientific">Pisolithus tinctorius Marx 270</name>
    <dbReference type="NCBI Taxonomy" id="870435"/>
    <lineage>
        <taxon>Eukaryota</taxon>
        <taxon>Fungi</taxon>
        <taxon>Dikarya</taxon>
        <taxon>Basidiomycota</taxon>
        <taxon>Agaricomycotina</taxon>
        <taxon>Agaricomycetes</taxon>
        <taxon>Agaricomycetidae</taxon>
        <taxon>Boletales</taxon>
        <taxon>Sclerodermatineae</taxon>
        <taxon>Pisolithaceae</taxon>
        <taxon>Pisolithus</taxon>
    </lineage>
</organism>
<dbReference type="PANTHER" id="PTHR37984:SF5">
    <property type="entry name" value="PROTEIN NYNRIN-LIKE"/>
    <property type="match status" value="1"/>
</dbReference>
<feature type="non-terminal residue" evidence="4">
    <location>
        <position position="1"/>
    </location>
</feature>
<dbReference type="InterPro" id="IPR001584">
    <property type="entry name" value="Integrase_cat-core"/>
</dbReference>
<dbReference type="CDD" id="cd09274">
    <property type="entry name" value="RNase_HI_RT_Ty3"/>
    <property type="match status" value="1"/>
</dbReference>
<gene>
    <name evidence="4" type="ORF">M404DRAFT_78392</name>
</gene>
<evidence type="ECO:0000256" key="2">
    <source>
        <dbReference type="ARBA" id="ARBA00023268"/>
    </source>
</evidence>
<sequence length="618" mass="70192">VMFFGQCNSPPTFQRYMDHTFGDLKSEKKAIIFMDNVTIHSKMKEGLCATIHCFLQTAAKEHLHLKLKKCTFEAKEIEFFGFVIHQGQYKPSEIKIKAIKTWPAPTTLKELHSFLGSCNFYWQFISGFLQTAHPLHDLSKKNAKWTWGPEQASAFEALKKALLSKPVLRLPDLQKLFILHTDTSKLGTGAVLSQANDSGMLHPCAYMSQSLTRAEQNYQVYDLEMLAVMHALKQWCPYLLSPPELTHVYTDHQNIVYYTQPQKLTTWQATLQEYLLQFVHIAGTKNSATNTLSCHSDFNAEPTTISTLLLKAVWLEGGPKVPECPPEEKPKVQKGKGHVFQLNTDLYQEVKKASASLSTLETTEGSDGVRRKGRRIFIPEAVHQDVLWQYHDTPMFGQPGVKAMMKKMNKYIWWPRMYQSIHNYCKGCPSCQANKVNTHPTMPPVTPHDVAKNPFPFKQISMDLVTNLPLSGGKYNSILTIVDQGLTKGAFFLPTAKTIDSAGVADLYHMYVYPHWGIPEAVISDCSPQFISAFTRDLYCSLGIELKASTVYHLQINGEAKHVNQEVGTYLRMYADMDPHNWHTKLPDTQMVHNSHVHSSHNQTPYLLMYGFDPTPYP</sequence>
<keyword evidence="2" id="KW-0511">Multifunctional enzyme</keyword>
<dbReference type="PROSITE" id="PS50994">
    <property type="entry name" value="INTEGRASE"/>
    <property type="match status" value="1"/>
</dbReference>
<feature type="domain" description="Integrase catalytic" evidence="3">
    <location>
        <begin position="450"/>
        <end position="613"/>
    </location>
</feature>
<dbReference type="InterPro" id="IPR000477">
    <property type="entry name" value="RT_dom"/>
</dbReference>
<reference evidence="5" key="2">
    <citation type="submission" date="2015-01" db="EMBL/GenBank/DDBJ databases">
        <title>Evolutionary Origins and Diversification of the Mycorrhizal Mutualists.</title>
        <authorList>
            <consortium name="DOE Joint Genome Institute"/>
            <consortium name="Mycorrhizal Genomics Consortium"/>
            <person name="Kohler A."/>
            <person name="Kuo A."/>
            <person name="Nagy L.G."/>
            <person name="Floudas D."/>
            <person name="Copeland A."/>
            <person name="Barry K.W."/>
            <person name="Cichocki N."/>
            <person name="Veneault-Fourrey C."/>
            <person name="LaButti K."/>
            <person name="Lindquist E.A."/>
            <person name="Lipzen A."/>
            <person name="Lundell T."/>
            <person name="Morin E."/>
            <person name="Murat C."/>
            <person name="Riley R."/>
            <person name="Ohm R."/>
            <person name="Sun H."/>
            <person name="Tunlid A."/>
            <person name="Henrissat B."/>
            <person name="Grigoriev I.V."/>
            <person name="Hibbett D.S."/>
            <person name="Martin F."/>
        </authorList>
    </citation>
    <scope>NUCLEOTIDE SEQUENCE [LARGE SCALE GENOMIC DNA]</scope>
    <source>
        <strain evidence="5">Marx 270</strain>
    </source>
</reference>
<dbReference type="EMBL" id="KN831974">
    <property type="protein sequence ID" value="KIO03818.1"/>
    <property type="molecule type" value="Genomic_DNA"/>
</dbReference>
<dbReference type="FunFam" id="3.10.20.370:FF:000001">
    <property type="entry name" value="Retrovirus-related Pol polyprotein from transposon 17.6-like protein"/>
    <property type="match status" value="1"/>
</dbReference>
<proteinExistence type="predicted"/>
<dbReference type="HOGENOM" id="CLU_000384_33_2_1"/>
<keyword evidence="5" id="KW-1185">Reference proteome</keyword>
<dbReference type="SUPFAM" id="SSF53098">
    <property type="entry name" value="Ribonuclease H-like"/>
    <property type="match status" value="1"/>
</dbReference>
<dbReference type="InterPro" id="IPR012337">
    <property type="entry name" value="RNaseH-like_sf"/>
</dbReference>
<dbReference type="InterPro" id="IPR043502">
    <property type="entry name" value="DNA/RNA_pol_sf"/>
</dbReference>
<dbReference type="GO" id="GO:0003824">
    <property type="term" value="F:catalytic activity"/>
    <property type="evidence" value="ECO:0007669"/>
    <property type="project" value="UniProtKB-KW"/>
</dbReference>
<dbReference type="GO" id="GO:0015074">
    <property type="term" value="P:DNA integration"/>
    <property type="evidence" value="ECO:0007669"/>
    <property type="project" value="InterPro"/>
</dbReference>
<dbReference type="FunFam" id="3.30.70.270:FF:000020">
    <property type="entry name" value="Transposon Tf2-6 polyprotein-like Protein"/>
    <property type="match status" value="1"/>
</dbReference>
<reference evidence="4 5" key="1">
    <citation type="submission" date="2014-04" db="EMBL/GenBank/DDBJ databases">
        <authorList>
            <consortium name="DOE Joint Genome Institute"/>
            <person name="Kuo A."/>
            <person name="Kohler A."/>
            <person name="Costa M.D."/>
            <person name="Nagy L.G."/>
            <person name="Floudas D."/>
            <person name="Copeland A."/>
            <person name="Barry K.W."/>
            <person name="Cichocki N."/>
            <person name="Veneault-Fourrey C."/>
            <person name="LaButti K."/>
            <person name="Lindquist E.A."/>
            <person name="Lipzen A."/>
            <person name="Lundell T."/>
            <person name="Morin E."/>
            <person name="Murat C."/>
            <person name="Sun H."/>
            <person name="Tunlid A."/>
            <person name="Henrissat B."/>
            <person name="Grigoriev I.V."/>
            <person name="Hibbett D.S."/>
            <person name="Martin F."/>
            <person name="Nordberg H.P."/>
            <person name="Cantor M.N."/>
            <person name="Hua S.X."/>
        </authorList>
    </citation>
    <scope>NUCLEOTIDE SEQUENCE [LARGE SCALE GENOMIC DNA]</scope>
    <source>
        <strain evidence="4 5">Marx 270</strain>
    </source>
</reference>
<name>A0A0C3J424_PISTI</name>
<dbReference type="Gene3D" id="1.10.340.70">
    <property type="match status" value="1"/>
</dbReference>
<evidence type="ECO:0000313" key="4">
    <source>
        <dbReference type="EMBL" id="KIO03818.1"/>
    </source>
</evidence>
<evidence type="ECO:0000256" key="1">
    <source>
        <dbReference type="ARBA" id="ARBA00022884"/>
    </source>
</evidence>
<dbReference type="Proteomes" id="UP000054217">
    <property type="component" value="Unassembled WGS sequence"/>
</dbReference>